<keyword evidence="3" id="KW-1185">Reference proteome</keyword>
<organism evidence="2 3">
    <name type="scientific">Pseudorhizobium pelagicum</name>
    <dbReference type="NCBI Taxonomy" id="1509405"/>
    <lineage>
        <taxon>Bacteria</taxon>
        <taxon>Pseudomonadati</taxon>
        <taxon>Pseudomonadota</taxon>
        <taxon>Alphaproteobacteria</taxon>
        <taxon>Hyphomicrobiales</taxon>
        <taxon>Rhizobiaceae</taxon>
        <taxon>Rhizobium/Agrobacterium group</taxon>
        <taxon>Pseudorhizobium</taxon>
    </lineage>
</organism>
<feature type="domain" description="N-acetyltransferase" evidence="1">
    <location>
        <begin position="4"/>
        <end position="151"/>
    </location>
</feature>
<dbReference type="GO" id="GO:0016747">
    <property type="term" value="F:acyltransferase activity, transferring groups other than amino-acyl groups"/>
    <property type="evidence" value="ECO:0007669"/>
    <property type="project" value="InterPro"/>
</dbReference>
<gene>
    <name evidence="2" type="ORF">GV68_23660</name>
</gene>
<dbReference type="SUPFAM" id="SSF55729">
    <property type="entry name" value="Acyl-CoA N-acyltransferases (Nat)"/>
    <property type="match status" value="1"/>
</dbReference>
<dbReference type="Gene3D" id="3.40.630.30">
    <property type="match status" value="1"/>
</dbReference>
<name>A0A922NWP4_9HYPH</name>
<dbReference type="Proteomes" id="UP000052167">
    <property type="component" value="Unassembled WGS sequence"/>
</dbReference>
<dbReference type="OrthoDB" id="8287577at2"/>
<sequence length="285" mass="31986">MHNLTFRSDYAHSRNGLTAVGSLILDIFGVDIKPLDRLGHDPSVIAFGWWAGENLVANVSLYERRLWLAGKQVEAFGIQSVATRPDWRNVGLFGDLMRRALHYAEQKSELVILATGTPDLYRRFGFRQIEEVRFVSRHASHRSTGESRELSLESDDDLALLNRTFANRAPTSLLASACDHPALFMLKAKLTPEIKLLHLPDLDAVVATKEEASSLFILDIVASNIPTFADIVSAIDFDGERVEVWLTPDCLSWQPDEEHTFDNGYMVRGPFAPEGQAFMLSDMRI</sequence>
<dbReference type="PROSITE" id="PS51186">
    <property type="entry name" value="GNAT"/>
    <property type="match status" value="1"/>
</dbReference>
<proteinExistence type="predicted"/>
<comment type="caution">
    <text evidence="2">The sequence shown here is derived from an EMBL/GenBank/DDBJ whole genome shotgun (WGS) entry which is preliminary data.</text>
</comment>
<dbReference type="EMBL" id="JOKJ01000066">
    <property type="protein sequence ID" value="KEQ02230.1"/>
    <property type="molecule type" value="Genomic_DNA"/>
</dbReference>
<dbReference type="InterPro" id="IPR016181">
    <property type="entry name" value="Acyl_CoA_acyltransferase"/>
</dbReference>
<evidence type="ECO:0000259" key="1">
    <source>
        <dbReference type="PROSITE" id="PS51186"/>
    </source>
</evidence>
<dbReference type="InterPro" id="IPR000182">
    <property type="entry name" value="GNAT_dom"/>
</dbReference>
<evidence type="ECO:0000313" key="2">
    <source>
        <dbReference type="EMBL" id="KEQ02230.1"/>
    </source>
</evidence>
<accession>A0A922NWP4</accession>
<evidence type="ECO:0000313" key="3">
    <source>
        <dbReference type="Proteomes" id="UP000052167"/>
    </source>
</evidence>
<reference evidence="2 3" key="1">
    <citation type="submission" date="2014-06" db="EMBL/GenBank/DDBJ databases">
        <title>Rhizobium pelagicum/R2-400B4.</title>
        <authorList>
            <person name="Kimes N.E."/>
            <person name="Lopez-Perez M."/>
        </authorList>
    </citation>
    <scope>NUCLEOTIDE SEQUENCE [LARGE SCALE GENOMIC DNA]</scope>
    <source>
        <strain evidence="2 3">R2-400B4</strain>
    </source>
</reference>
<dbReference type="Pfam" id="PF13527">
    <property type="entry name" value="Acetyltransf_9"/>
    <property type="match status" value="1"/>
</dbReference>
<protein>
    <submittedName>
        <fullName evidence="2">Acetyltransferase</fullName>
    </submittedName>
</protein>
<dbReference type="AlphaFoldDB" id="A0A922NWP4"/>